<evidence type="ECO:0000256" key="10">
    <source>
        <dbReference type="SAM" id="MobiDB-lite"/>
    </source>
</evidence>
<feature type="transmembrane region" description="Helical" evidence="11">
    <location>
        <begin position="408"/>
        <end position="430"/>
    </location>
</feature>
<evidence type="ECO:0000259" key="12">
    <source>
        <dbReference type="Pfam" id="PF00999"/>
    </source>
</evidence>
<keyword evidence="3 9" id="KW-0812">Transmembrane</keyword>
<evidence type="ECO:0000256" key="8">
    <source>
        <dbReference type="ARBA" id="ARBA00023201"/>
    </source>
</evidence>
<dbReference type="GO" id="GO:0015386">
    <property type="term" value="F:potassium:proton antiporter activity"/>
    <property type="evidence" value="ECO:0007669"/>
    <property type="project" value="TreeGrafter"/>
</dbReference>
<evidence type="ECO:0000256" key="6">
    <source>
        <dbReference type="ARBA" id="ARBA00023065"/>
    </source>
</evidence>
<feature type="transmembrane region" description="Helical" evidence="11">
    <location>
        <begin position="666"/>
        <end position="686"/>
    </location>
</feature>
<feature type="region of interest" description="Disordered" evidence="10">
    <location>
        <begin position="216"/>
        <end position="237"/>
    </location>
</feature>
<feature type="domain" description="Cation/H+ exchanger transmembrane" evidence="12">
    <location>
        <begin position="294"/>
        <end position="687"/>
    </location>
</feature>
<reference evidence="13" key="1">
    <citation type="submission" date="2022-08" db="EMBL/GenBank/DDBJ databases">
        <title>Genome sequencing of akame (Lates japonicus).</title>
        <authorList>
            <person name="Hashiguchi Y."/>
            <person name="Takahashi H."/>
        </authorList>
    </citation>
    <scope>NUCLEOTIDE SEQUENCE</scope>
    <source>
        <strain evidence="13">Kochi</strain>
    </source>
</reference>
<keyword evidence="7 11" id="KW-0472">Membrane</keyword>
<evidence type="ECO:0000313" key="14">
    <source>
        <dbReference type="Proteomes" id="UP001279410"/>
    </source>
</evidence>
<dbReference type="PANTHER" id="PTHR10110:SF89">
    <property type="entry name" value="SODIUM_HYDROGEN EXCHANGER 2"/>
    <property type="match status" value="1"/>
</dbReference>
<feature type="compositionally biased region" description="Polar residues" evidence="10">
    <location>
        <begin position="40"/>
        <end position="52"/>
    </location>
</feature>
<dbReference type="PRINTS" id="PR01084">
    <property type="entry name" value="NAHEXCHNGR"/>
</dbReference>
<keyword evidence="8 9" id="KW-0739">Sodium transport</keyword>
<organism evidence="13 14">
    <name type="scientific">Lates japonicus</name>
    <name type="common">Japanese lates</name>
    <dbReference type="NCBI Taxonomy" id="270547"/>
    <lineage>
        <taxon>Eukaryota</taxon>
        <taxon>Metazoa</taxon>
        <taxon>Chordata</taxon>
        <taxon>Craniata</taxon>
        <taxon>Vertebrata</taxon>
        <taxon>Euteleostomi</taxon>
        <taxon>Actinopterygii</taxon>
        <taxon>Neopterygii</taxon>
        <taxon>Teleostei</taxon>
        <taxon>Neoteleostei</taxon>
        <taxon>Acanthomorphata</taxon>
        <taxon>Carangaria</taxon>
        <taxon>Carangaria incertae sedis</taxon>
        <taxon>Centropomidae</taxon>
        <taxon>Lates</taxon>
    </lineage>
</organism>
<comment type="similarity">
    <text evidence="9">Belongs to the monovalent cation:proton antiporter 1 (CPA1) transporter (TC 2.A.36) family.</text>
</comment>
<proteinExistence type="inferred from homology"/>
<dbReference type="GO" id="GO:0051453">
    <property type="term" value="P:regulation of intracellular pH"/>
    <property type="evidence" value="ECO:0007669"/>
    <property type="project" value="TreeGrafter"/>
</dbReference>
<dbReference type="InterPro" id="IPR018422">
    <property type="entry name" value="Cation/H_exchanger_CPA1"/>
</dbReference>
<dbReference type="GO" id="GO:0098719">
    <property type="term" value="P:sodium ion import across plasma membrane"/>
    <property type="evidence" value="ECO:0007669"/>
    <property type="project" value="TreeGrafter"/>
</dbReference>
<keyword evidence="14" id="KW-1185">Reference proteome</keyword>
<dbReference type="GO" id="GO:0005886">
    <property type="term" value="C:plasma membrane"/>
    <property type="evidence" value="ECO:0007669"/>
    <property type="project" value="TreeGrafter"/>
</dbReference>
<feature type="transmembrane region" description="Helical" evidence="11">
    <location>
        <begin position="780"/>
        <end position="801"/>
    </location>
</feature>
<sequence>MLAEGFLRVLLYREERKFASDSKCHKTQTHTRTDPFNGVVSESDSADLQTDSAEAGPNQEELDSTQAQGLRVVPPVGLLIPRCSPDFTLDSDFTVCVDDCSLLEQYPDLQVAESGRISHNPLRATITQYGLQTPVSEVLRHPEWAVQQEPQGDIPDQGYLVMGDSVNISLDLPGSGLEPMSNSVLNGLLEKQLEQVYMQHLTDNLARCNSHLGNSLLHGLMPPPQPGSQSQGPDSLEASLEEGSLFHKPHNQSPSLGSNSSDGDLSVDVPMALRVFSVDYHHVQAPFEIVLWIMLASLAKLGFHWSGRVPAVVPESCLLIMVGLLVGGVIYGVRHSAPPTLSADAFFLFLLPPIVLDAGYFLPGRLFFENLGTILWYAVLGTLWNVLGIGLSLYGVCVLAQSSLGDVSLLHCLLFGSLIAAVDPVAVLSVFQEMHVNEQLHILVFGESLLNDAVTVVLYKLFESFLRLPSVSGLDVLLGGCRVVVVGLGGLFVGLFFGLVAALTSRFTSRAQVIAPLFVFLYSYLSYLTSEMLHLSGIMAIVTCAVTMKQYVEANVSERSNTSIQYFLKMWSSVSETLIFIFLGVSTIQDVHMWSWPFVCSTLLLCLVWRATGVLLLTAVVNKLRRNAVTFRDQFIIAYGGLRGAICFSLVFLIDDFPKKRLFITTTIVVILFTVFVQGMTIKPLVELLDVKRKKRALPTVSEEIHSRLIDLLLAGIEDVVGYWGQHYWKDKFEQFNRKYLRRFLIREDHQARSSILRVYQELERSWCTAGRPPASFTPIIFHSHIQILSLFCLILLFFSIP</sequence>
<keyword evidence="5" id="KW-0915">Sodium</keyword>
<gene>
    <name evidence="13" type="ORF">AKAME5_001370300</name>
</gene>
<keyword evidence="9" id="KW-0050">Antiport</keyword>
<keyword evidence="2 9" id="KW-0813">Transport</keyword>
<feature type="region of interest" description="Disordered" evidence="10">
    <location>
        <begin position="22"/>
        <end position="65"/>
    </location>
</feature>
<comment type="caution">
    <text evidence="13">The sequence shown here is derived from an EMBL/GenBank/DDBJ whole genome shotgun (WGS) entry which is preliminary data.</text>
</comment>
<dbReference type="Proteomes" id="UP001279410">
    <property type="component" value="Unassembled WGS sequence"/>
</dbReference>
<dbReference type="PANTHER" id="PTHR10110">
    <property type="entry name" value="SODIUM/HYDROGEN EXCHANGER"/>
    <property type="match status" value="1"/>
</dbReference>
<dbReference type="AlphaFoldDB" id="A0AAD3RAS0"/>
<evidence type="ECO:0000256" key="3">
    <source>
        <dbReference type="ARBA" id="ARBA00022692"/>
    </source>
</evidence>
<feature type="transmembrane region" description="Helical" evidence="11">
    <location>
        <begin position="564"/>
        <end position="588"/>
    </location>
</feature>
<feature type="transmembrane region" description="Helical" evidence="11">
    <location>
        <begin position="442"/>
        <end position="462"/>
    </location>
</feature>
<dbReference type="InterPro" id="IPR004709">
    <property type="entry name" value="NaH_exchanger"/>
</dbReference>
<evidence type="ECO:0000313" key="13">
    <source>
        <dbReference type="EMBL" id="GLD61937.1"/>
    </source>
</evidence>
<feature type="transmembrane region" description="Helical" evidence="11">
    <location>
        <begin position="482"/>
        <end position="504"/>
    </location>
</feature>
<evidence type="ECO:0000256" key="7">
    <source>
        <dbReference type="ARBA" id="ARBA00023136"/>
    </source>
</evidence>
<name>A0AAD3RAS0_LATJO</name>
<feature type="transmembrane region" description="Helical" evidence="11">
    <location>
        <begin position="317"/>
        <end position="333"/>
    </location>
</feature>
<dbReference type="Gene3D" id="6.10.140.1330">
    <property type="match status" value="1"/>
</dbReference>
<dbReference type="GO" id="GO:0015385">
    <property type="term" value="F:sodium:proton antiporter activity"/>
    <property type="evidence" value="ECO:0007669"/>
    <property type="project" value="InterPro"/>
</dbReference>
<evidence type="ECO:0000256" key="1">
    <source>
        <dbReference type="ARBA" id="ARBA00004141"/>
    </source>
</evidence>
<feature type="transmembrane region" description="Helical" evidence="11">
    <location>
        <begin position="634"/>
        <end position="654"/>
    </location>
</feature>
<feature type="transmembrane region" description="Helical" evidence="11">
    <location>
        <begin position="374"/>
        <end position="396"/>
    </location>
</feature>
<protein>
    <recommendedName>
        <fullName evidence="9">Sodium/hydrogen exchanger</fullName>
    </recommendedName>
</protein>
<comment type="subcellular location">
    <subcellularLocation>
        <location evidence="1">Membrane</location>
        <topology evidence="1">Multi-pass membrane protein</topology>
    </subcellularLocation>
</comment>
<evidence type="ECO:0000256" key="5">
    <source>
        <dbReference type="ARBA" id="ARBA00023053"/>
    </source>
</evidence>
<dbReference type="Pfam" id="PF00999">
    <property type="entry name" value="Na_H_Exchanger"/>
    <property type="match status" value="1"/>
</dbReference>
<dbReference type="NCBIfam" id="TIGR00840">
    <property type="entry name" value="b_cpa1"/>
    <property type="match status" value="1"/>
</dbReference>
<evidence type="ECO:0000256" key="4">
    <source>
        <dbReference type="ARBA" id="ARBA00022989"/>
    </source>
</evidence>
<accession>A0AAD3RAS0</accession>
<feature type="transmembrane region" description="Helical" evidence="11">
    <location>
        <begin position="345"/>
        <end position="362"/>
    </location>
</feature>
<evidence type="ECO:0000256" key="2">
    <source>
        <dbReference type="ARBA" id="ARBA00022448"/>
    </source>
</evidence>
<keyword evidence="6 9" id="KW-0406">Ion transport</keyword>
<evidence type="ECO:0000256" key="9">
    <source>
        <dbReference type="RuleBase" id="RU003722"/>
    </source>
</evidence>
<dbReference type="InterPro" id="IPR006153">
    <property type="entry name" value="Cation/H_exchanger_TM"/>
</dbReference>
<keyword evidence="4 11" id="KW-1133">Transmembrane helix</keyword>
<feature type="transmembrane region" description="Helical" evidence="11">
    <location>
        <begin position="594"/>
        <end position="622"/>
    </location>
</feature>
<dbReference type="EMBL" id="BRZM01000049">
    <property type="protein sequence ID" value="GLD61937.1"/>
    <property type="molecule type" value="Genomic_DNA"/>
</dbReference>
<evidence type="ECO:0000256" key="11">
    <source>
        <dbReference type="SAM" id="Phobius"/>
    </source>
</evidence>